<dbReference type="Gene3D" id="2.60.40.640">
    <property type="match status" value="1"/>
</dbReference>
<dbReference type="InterPro" id="IPR011021">
    <property type="entry name" value="Arrestin-like_N"/>
</dbReference>
<feature type="compositionally biased region" description="Basic and acidic residues" evidence="1">
    <location>
        <begin position="45"/>
        <end position="56"/>
    </location>
</feature>
<feature type="compositionally biased region" description="Low complexity" evidence="1">
    <location>
        <begin position="663"/>
        <end position="685"/>
    </location>
</feature>
<gene>
    <name evidence="3" type="ORF">BT96DRAFT_878305</name>
</gene>
<feature type="region of interest" description="Disordered" evidence="1">
    <location>
        <begin position="513"/>
        <end position="546"/>
    </location>
</feature>
<dbReference type="GO" id="GO:0005886">
    <property type="term" value="C:plasma membrane"/>
    <property type="evidence" value="ECO:0007669"/>
    <property type="project" value="TreeGrafter"/>
</dbReference>
<dbReference type="GO" id="GO:0005829">
    <property type="term" value="C:cytosol"/>
    <property type="evidence" value="ECO:0007669"/>
    <property type="project" value="TreeGrafter"/>
</dbReference>
<name>A0A6A4I1S5_9AGAR</name>
<feature type="region of interest" description="Disordered" evidence="1">
    <location>
        <begin position="348"/>
        <end position="371"/>
    </location>
</feature>
<dbReference type="AlphaFoldDB" id="A0A6A4I1S5"/>
<feature type="region of interest" description="Disordered" evidence="1">
    <location>
        <begin position="310"/>
        <end position="329"/>
    </location>
</feature>
<dbReference type="PANTHER" id="PTHR11188:SF17">
    <property type="entry name" value="FI21816P1"/>
    <property type="match status" value="1"/>
</dbReference>
<sequence length="788" mass="85590">MHITFNGSASSASREHHIAVPQNEDESSAHIPFVQSGPLSPGLASEHDMSKDKERPRLEILPDKECIFLKGTGVDVEPARLSGHIALYLSESTSIKEITLQFRGKARLPVPTHESIHLNSAPLTYIVCNHEWSFLEGEKRHSHTLKAGRHFFPFQLQLGGSLPSSVSTSVFGGASVAYKLRAHVSRPGLSHNLQSHIPVTIVRSFAPEALEYQQTLEIENTWPEKLMYSIMIPHKAWACGDTLTALVKFSPLLKGVGVLNINTSIHETTKVYSRSGHQEHSRVVASVKHEIAGGKAVAVHEPELRSHIAQTPGASSLPGTPSLSSNHRSSGSAGSYFAFSPYGNQSSEPASSSLPASASTSSSSSSSSQLVRDPIDGIEISQDDVVTYLTLPLPFTVSPTHVLDPIHITHRIRWSILILNPDGHTSELRCSLPLHLLDSRLLDEARLNTAATRRLLIGGPKVPAEETEDDMELPSYTAHVRDRVANMYLPESATMRVTNPWVRDGISPINDVVSPWPGSRSGHSSPLETHALSHLPHAPGSGDSTPLDWVNSELLLSLHTEEDQNSNGRSYHNPPSSEATPDRSNPSSNPTSRPGSRPTSVHPSRRSSRASSPERGGQLDPQSLHVAGPNETYIHSGNACRNVQGVFKATMKPFTSLTHPTWLSSRSHSHTNLTSLTSPSSTSNPHYDRIHSPGQPMTPGGRPIQLSDYNNNHDMLHRAFTEVPDYQVASRGFIGGVPPLTSMRGLPSYEDSQLGTRTRSENDLATSFAHVSLSSPGHSVTVPNTPQL</sequence>
<accession>A0A6A4I1S5</accession>
<organism evidence="3 4">
    <name type="scientific">Gymnopus androsaceus JB14</name>
    <dbReference type="NCBI Taxonomy" id="1447944"/>
    <lineage>
        <taxon>Eukaryota</taxon>
        <taxon>Fungi</taxon>
        <taxon>Dikarya</taxon>
        <taxon>Basidiomycota</taxon>
        <taxon>Agaricomycotina</taxon>
        <taxon>Agaricomycetes</taxon>
        <taxon>Agaricomycetidae</taxon>
        <taxon>Agaricales</taxon>
        <taxon>Marasmiineae</taxon>
        <taxon>Omphalotaceae</taxon>
        <taxon>Gymnopus</taxon>
    </lineage>
</organism>
<proteinExistence type="predicted"/>
<feature type="region of interest" description="Disordered" evidence="1">
    <location>
        <begin position="661"/>
        <end position="702"/>
    </location>
</feature>
<feature type="compositionally biased region" description="Low complexity" evidence="1">
    <location>
        <begin position="582"/>
        <end position="600"/>
    </location>
</feature>
<keyword evidence="4" id="KW-1185">Reference proteome</keyword>
<dbReference type="Proteomes" id="UP000799118">
    <property type="component" value="Unassembled WGS sequence"/>
</dbReference>
<feature type="domain" description="Arrestin C-terminal-like" evidence="2">
    <location>
        <begin position="222"/>
        <end position="441"/>
    </location>
</feature>
<feature type="compositionally biased region" description="Low complexity" evidence="1">
    <location>
        <begin position="348"/>
        <end position="368"/>
    </location>
</feature>
<dbReference type="SMART" id="SM01017">
    <property type="entry name" value="Arrestin_C"/>
    <property type="match status" value="1"/>
</dbReference>
<feature type="compositionally biased region" description="Polar residues" evidence="1">
    <location>
        <begin position="565"/>
        <end position="579"/>
    </location>
</feature>
<reference evidence="3" key="1">
    <citation type="journal article" date="2019" name="Environ. Microbiol.">
        <title>Fungal ecological strategies reflected in gene transcription - a case study of two litter decomposers.</title>
        <authorList>
            <person name="Barbi F."/>
            <person name="Kohler A."/>
            <person name="Barry K."/>
            <person name="Baskaran P."/>
            <person name="Daum C."/>
            <person name="Fauchery L."/>
            <person name="Ihrmark K."/>
            <person name="Kuo A."/>
            <person name="LaButti K."/>
            <person name="Lipzen A."/>
            <person name="Morin E."/>
            <person name="Grigoriev I.V."/>
            <person name="Henrissat B."/>
            <person name="Lindahl B."/>
            <person name="Martin F."/>
        </authorList>
    </citation>
    <scope>NUCLEOTIDE SEQUENCE</scope>
    <source>
        <strain evidence="3">JB14</strain>
    </source>
</reference>
<feature type="region of interest" description="Disordered" evidence="1">
    <location>
        <begin position="1"/>
        <end position="56"/>
    </location>
</feature>
<dbReference type="GO" id="GO:0030674">
    <property type="term" value="F:protein-macromolecule adaptor activity"/>
    <property type="evidence" value="ECO:0007669"/>
    <property type="project" value="TreeGrafter"/>
</dbReference>
<dbReference type="InterPro" id="IPR011022">
    <property type="entry name" value="Arrestin_C-like"/>
</dbReference>
<evidence type="ECO:0000259" key="2">
    <source>
        <dbReference type="SMART" id="SM01017"/>
    </source>
</evidence>
<dbReference type="SUPFAM" id="SSF81296">
    <property type="entry name" value="E set domains"/>
    <property type="match status" value="1"/>
</dbReference>
<feature type="compositionally biased region" description="Polar residues" evidence="1">
    <location>
        <begin position="310"/>
        <end position="321"/>
    </location>
</feature>
<dbReference type="InterPro" id="IPR014752">
    <property type="entry name" value="Arrestin-like_C"/>
</dbReference>
<dbReference type="Pfam" id="PF00339">
    <property type="entry name" value="Arrestin_N"/>
    <property type="match status" value="1"/>
</dbReference>
<dbReference type="GO" id="GO:0070086">
    <property type="term" value="P:ubiquitin-dependent endocytosis"/>
    <property type="evidence" value="ECO:0007669"/>
    <property type="project" value="TreeGrafter"/>
</dbReference>
<dbReference type="InterPro" id="IPR014756">
    <property type="entry name" value="Ig_E-set"/>
</dbReference>
<feature type="region of interest" description="Disordered" evidence="1">
    <location>
        <begin position="561"/>
        <end position="630"/>
    </location>
</feature>
<dbReference type="PANTHER" id="PTHR11188">
    <property type="entry name" value="ARRESTIN DOMAIN CONTAINING PROTEIN"/>
    <property type="match status" value="1"/>
</dbReference>
<evidence type="ECO:0000313" key="4">
    <source>
        <dbReference type="Proteomes" id="UP000799118"/>
    </source>
</evidence>
<evidence type="ECO:0000256" key="1">
    <source>
        <dbReference type="SAM" id="MobiDB-lite"/>
    </source>
</evidence>
<feature type="compositionally biased region" description="Polar residues" evidence="1">
    <location>
        <begin position="1"/>
        <end position="12"/>
    </location>
</feature>
<dbReference type="GO" id="GO:0031625">
    <property type="term" value="F:ubiquitin protein ligase binding"/>
    <property type="evidence" value="ECO:0007669"/>
    <property type="project" value="TreeGrafter"/>
</dbReference>
<evidence type="ECO:0000313" key="3">
    <source>
        <dbReference type="EMBL" id="KAE9403923.1"/>
    </source>
</evidence>
<protein>
    <recommendedName>
        <fullName evidence="2">Arrestin C-terminal-like domain-containing protein</fullName>
    </recommendedName>
</protein>
<dbReference type="InterPro" id="IPR050357">
    <property type="entry name" value="Arrestin_domain-protein"/>
</dbReference>
<dbReference type="OrthoDB" id="2333384at2759"/>
<dbReference type="EMBL" id="ML769421">
    <property type="protein sequence ID" value="KAE9403923.1"/>
    <property type="molecule type" value="Genomic_DNA"/>
</dbReference>